<dbReference type="Pfam" id="PF23642">
    <property type="entry name" value="YnhH-like"/>
    <property type="match status" value="1"/>
</dbReference>
<reference evidence="1" key="1">
    <citation type="submission" date="2022-07" db="EMBL/GenBank/DDBJ databases">
        <title>Genome Sequence of Citrobacter portucalensis from Edible Snails.</title>
        <authorList>
            <person name="Okafor A.C."/>
            <person name="Ogbo F.C."/>
            <person name="Ruppitsch W."/>
            <person name="Allerberger F."/>
        </authorList>
    </citation>
    <scope>NUCLEOTIDE SEQUENCE</scope>
    <source>
        <strain evidence="1">Igbk 7</strain>
    </source>
</reference>
<reference evidence="2" key="2">
    <citation type="journal article" date="2023" name="Antimicrob Resist Infect Control">
        <title>Sanitary installations and wastewater plumbing as reservoir for the long-term circulation and transmission of carbapenemase producing Citrobacter freundii clones in a hospital setting.</title>
        <authorList>
            <person name="Hamerlinck H."/>
            <person name="Aerssens A."/>
            <person name="Boelens J."/>
            <person name="Dehaene A."/>
            <person name="McMahon M."/>
            <person name="Messiaen A.S."/>
            <person name="Vandendriessche S."/>
            <person name="Velghe A."/>
            <person name="Leroux-Roels I."/>
            <person name="Verhasselt B."/>
        </authorList>
    </citation>
    <scope>NUCLEOTIDE SEQUENCE</scope>
    <source>
        <strain evidence="2">UZG-GERCF-220920-Env23</strain>
    </source>
</reference>
<evidence type="ECO:0000313" key="3">
    <source>
        <dbReference type="EMBL" id="MDW2632609.1"/>
    </source>
</evidence>
<dbReference type="EMBL" id="JAQIHS010000003">
    <property type="protein sequence ID" value="MDN4367298.1"/>
    <property type="molecule type" value="Genomic_DNA"/>
</dbReference>
<dbReference type="Proteomes" id="UP001271725">
    <property type="component" value="Unassembled WGS sequence"/>
</dbReference>
<evidence type="ECO:0000313" key="4">
    <source>
        <dbReference type="EMBL" id="MDX7150312.1"/>
    </source>
</evidence>
<dbReference type="EMBL" id="JANDBG010000008">
    <property type="protein sequence ID" value="MCX9002259.1"/>
    <property type="molecule type" value="Genomic_DNA"/>
</dbReference>
<reference evidence="5 8" key="5">
    <citation type="submission" date="2023-10" db="EMBL/GenBank/DDBJ databases">
        <title>SFO-1, KPC-2, NDM-1 were first reported in Portuguese citrobacter collected clinically.</title>
        <authorList>
            <person name="Guo K."/>
        </authorList>
    </citation>
    <scope>NUCLEOTIDE SEQUENCE [LARGE SCALE GENOMIC DNA]</scope>
    <source>
        <strain evidence="5 8">L2724hy</strain>
    </source>
</reference>
<organism evidence="2 6">
    <name type="scientific">Citrobacter portucalensis</name>
    <dbReference type="NCBI Taxonomy" id="1639133"/>
    <lineage>
        <taxon>Bacteria</taxon>
        <taxon>Pseudomonadati</taxon>
        <taxon>Pseudomonadota</taxon>
        <taxon>Gammaproteobacteria</taxon>
        <taxon>Enterobacterales</taxon>
        <taxon>Enterobacteriaceae</taxon>
        <taxon>Citrobacter</taxon>
        <taxon>Citrobacter freundii complex</taxon>
    </lineage>
</organism>
<dbReference type="Proteomes" id="UP001169985">
    <property type="component" value="Unassembled WGS sequence"/>
</dbReference>
<dbReference type="Proteomes" id="UP001302613">
    <property type="component" value="Chromosome"/>
</dbReference>
<protein>
    <submittedName>
        <fullName evidence="2">Uncharacterized protein</fullName>
    </submittedName>
</protein>
<reference evidence="2" key="3">
    <citation type="submission" date="2023-01" db="EMBL/GenBank/DDBJ databases">
        <authorList>
            <person name="Hamerlinck H."/>
            <person name="Aerssens A."/>
            <person name="Boelens J."/>
            <person name="Messiaen A.-S."/>
            <person name="Vandendriessche S."/>
            <person name="Velghe A."/>
            <person name="Verhasselt B."/>
            <person name="Leroux-Roels I."/>
        </authorList>
    </citation>
    <scope>NUCLEOTIDE SEQUENCE</scope>
    <source>
        <strain evidence="2">UZG-GERCF-220920-Env23</strain>
    </source>
</reference>
<sequence length="64" mass="7286">MTCKTQRLQNSPSRWAETQAHIPLHAFSMSPILRARHHNFRNSGLASHPCAMGARFPYPSQLKD</sequence>
<evidence type="ECO:0000313" key="5">
    <source>
        <dbReference type="EMBL" id="WOH41685.1"/>
    </source>
</evidence>
<proteinExistence type="predicted"/>
<dbReference type="Proteomes" id="UP001207430">
    <property type="component" value="Unassembled WGS sequence"/>
</dbReference>
<dbReference type="GeneID" id="86976675"/>
<keyword evidence="8" id="KW-1185">Reference proteome</keyword>
<evidence type="ECO:0000313" key="6">
    <source>
        <dbReference type="Proteomes" id="UP001169985"/>
    </source>
</evidence>
<dbReference type="InterPro" id="IPR057794">
    <property type="entry name" value="YnhH-like"/>
</dbReference>
<dbReference type="Proteomes" id="UP001269984">
    <property type="component" value="Unassembled WGS sequence"/>
</dbReference>
<dbReference type="EMBL" id="JAWPAZ010000001">
    <property type="protein sequence ID" value="MDW2632609.1"/>
    <property type="molecule type" value="Genomic_DNA"/>
</dbReference>
<evidence type="ECO:0000313" key="7">
    <source>
        <dbReference type="Proteomes" id="UP001269984"/>
    </source>
</evidence>
<dbReference type="EMBL" id="JAXABJ010000020">
    <property type="protein sequence ID" value="MDX7150312.1"/>
    <property type="molecule type" value="Genomic_DNA"/>
</dbReference>
<dbReference type="EMBL" id="CP136601">
    <property type="protein sequence ID" value="WOH41685.1"/>
    <property type="molecule type" value="Genomic_DNA"/>
</dbReference>
<dbReference type="AlphaFoldDB" id="A0AAW9MBB6"/>
<accession>A0AAW9MBB6</accession>
<name>A0AAW9MBB6_9ENTR</name>
<evidence type="ECO:0000313" key="1">
    <source>
        <dbReference type="EMBL" id="MCX9002259.1"/>
    </source>
</evidence>
<gene>
    <name evidence="1" type="ORF">NLN86_11400</name>
    <name evidence="2" type="ORF">PEY55_03265</name>
    <name evidence="5" type="ORF">RY846_13540</name>
    <name evidence="3" type="ORF">RYZ90_01910</name>
    <name evidence="4" type="ORF">SJ265_21285</name>
</gene>
<evidence type="ECO:0000313" key="8">
    <source>
        <dbReference type="Proteomes" id="UP001302613"/>
    </source>
</evidence>
<reference evidence="3 7" key="4">
    <citation type="submission" date="2023-10" db="EMBL/GenBank/DDBJ databases">
        <title>Fecal carriage and genetic characteristics of carbapenem-resistant Enterobacterales among healthy adults from four provinces of China.</title>
        <authorList>
            <person name="Li Y."/>
            <person name="Zhang R."/>
        </authorList>
    </citation>
    <scope>NUCLEOTIDE SEQUENCE [LARGE SCALE GENOMIC DNA]</scope>
    <source>
        <strain evidence="3 7">HN-71</strain>
    </source>
</reference>
<reference evidence="4" key="6">
    <citation type="submission" date="2023-11" db="EMBL/GenBank/DDBJ databases">
        <title>Detection of rare carbapenemases in Enterobacterales - comparison of two colorimetric and two CIM-based carbapenemase assays.</title>
        <authorList>
            <person name="Schaffarczyk L."/>
            <person name="Noster J."/>
            <person name="Stelzer Y."/>
            <person name="Sattler J."/>
            <person name="Gatermann S."/>
            <person name="Hamprecht A."/>
        </authorList>
    </citation>
    <scope>NUCLEOTIDE SEQUENCE</scope>
    <source>
        <strain evidence="4">CIM-Carb-133</strain>
    </source>
</reference>
<dbReference type="RefSeq" id="WP_244293978.1">
    <property type="nucleotide sequence ID" value="NZ_CADCYR010000009.1"/>
</dbReference>
<evidence type="ECO:0000313" key="2">
    <source>
        <dbReference type="EMBL" id="MDN4367298.1"/>
    </source>
</evidence>